<gene>
    <name evidence="3" type="ORF">PM001_LOCUS9979</name>
</gene>
<name>A0AAV1TQX8_9STRA</name>
<dbReference type="InterPro" id="IPR023214">
    <property type="entry name" value="HAD_sf"/>
</dbReference>
<dbReference type="Gene3D" id="3.40.50.1000">
    <property type="entry name" value="HAD superfamily/HAD-like"/>
    <property type="match status" value="1"/>
</dbReference>
<proteinExistence type="predicted"/>
<dbReference type="AlphaFoldDB" id="A0AAV1TQX8"/>
<dbReference type="Proteomes" id="UP001162060">
    <property type="component" value="Unassembled WGS sequence"/>
</dbReference>
<evidence type="ECO:0000256" key="2">
    <source>
        <dbReference type="ARBA" id="ARBA00022448"/>
    </source>
</evidence>
<dbReference type="GO" id="GO:0005886">
    <property type="term" value="C:plasma membrane"/>
    <property type="evidence" value="ECO:0007669"/>
    <property type="project" value="TreeGrafter"/>
</dbReference>
<accession>A0AAV1TQX8</accession>
<evidence type="ECO:0000256" key="1">
    <source>
        <dbReference type="ARBA" id="ARBA00004308"/>
    </source>
</evidence>
<protein>
    <submittedName>
        <fullName evidence="3">Uncharacterized protein</fullName>
    </submittedName>
</protein>
<dbReference type="PANTHER" id="PTHR24092:SF180">
    <property type="entry name" value="PHOSPHOLIPID-TRANSPORTING ATPASE DNF1-RELATED"/>
    <property type="match status" value="1"/>
</dbReference>
<evidence type="ECO:0000313" key="3">
    <source>
        <dbReference type="EMBL" id="CAK7924829.1"/>
    </source>
</evidence>
<organism evidence="3 4">
    <name type="scientific">Peronospora matthiolae</name>
    <dbReference type="NCBI Taxonomy" id="2874970"/>
    <lineage>
        <taxon>Eukaryota</taxon>
        <taxon>Sar</taxon>
        <taxon>Stramenopiles</taxon>
        <taxon>Oomycota</taxon>
        <taxon>Peronosporomycetes</taxon>
        <taxon>Peronosporales</taxon>
        <taxon>Peronosporaceae</taxon>
        <taxon>Peronospora</taxon>
    </lineage>
</organism>
<reference evidence="3" key="1">
    <citation type="submission" date="2024-01" db="EMBL/GenBank/DDBJ databases">
        <authorList>
            <person name="Webb A."/>
        </authorList>
    </citation>
    <scope>NUCLEOTIDE SEQUENCE</scope>
    <source>
        <strain evidence="3">Pm1</strain>
    </source>
</reference>
<keyword evidence="2" id="KW-0813">Transport</keyword>
<dbReference type="GO" id="GO:0140326">
    <property type="term" value="F:ATPase-coupled intramembrane lipid transporter activity"/>
    <property type="evidence" value="ECO:0007669"/>
    <property type="project" value="TreeGrafter"/>
</dbReference>
<dbReference type="GO" id="GO:0045332">
    <property type="term" value="P:phospholipid translocation"/>
    <property type="evidence" value="ECO:0007669"/>
    <property type="project" value="TreeGrafter"/>
</dbReference>
<comment type="caution">
    <text evidence="3">The sequence shown here is derived from an EMBL/GenBank/DDBJ whole genome shotgun (WGS) entry which is preliminary data.</text>
</comment>
<evidence type="ECO:0000313" key="4">
    <source>
        <dbReference type="Proteomes" id="UP001162060"/>
    </source>
</evidence>
<dbReference type="EMBL" id="CAKLBY020000078">
    <property type="protein sequence ID" value="CAK7924829.1"/>
    <property type="molecule type" value="Genomic_DNA"/>
</dbReference>
<comment type="subcellular location">
    <subcellularLocation>
        <location evidence="1">Endomembrane system</location>
    </subcellularLocation>
</comment>
<dbReference type="PANTHER" id="PTHR24092">
    <property type="entry name" value="PROBABLE PHOSPHOLIPID-TRANSPORTING ATPASE"/>
    <property type="match status" value="1"/>
</dbReference>
<sequence length="63" mass="7260">MRGWKLLRVKATDGDYEIDKLMTEIEHDLEMLGATAIEDKLQNNVPRCIANLMRAGMRVWEGI</sequence>